<proteinExistence type="predicted"/>
<keyword evidence="1" id="KW-0472">Membrane</keyword>
<comment type="caution">
    <text evidence="2">The sequence shown here is derived from an EMBL/GenBank/DDBJ whole genome shotgun (WGS) entry which is preliminary data.</text>
</comment>
<keyword evidence="1" id="KW-0812">Transmembrane</keyword>
<dbReference type="EMBL" id="MPRL01000152">
    <property type="protein sequence ID" value="OOZ37988.1"/>
    <property type="molecule type" value="Genomic_DNA"/>
</dbReference>
<organism evidence="2 3">
    <name type="scientific">Solemya pervernicosa gill symbiont</name>
    <dbReference type="NCBI Taxonomy" id="642797"/>
    <lineage>
        <taxon>Bacteria</taxon>
        <taxon>Pseudomonadati</taxon>
        <taxon>Pseudomonadota</taxon>
        <taxon>Gammaproteobacteria</taxon>
        <taxon>sulfur-oxidizing symbionts</taxon>
    </lineage>
</organism>
<feature type="transmembrane region" description="Helical" evidence="1">
    <location>
        <begin position="46"/>
        <end position="63"/>
    </location>
</feature>
<evidence type="ECO:0000256" key="1">
    <source>
        <dbReference type="SAM" id="Phobius"/>
    </source>
</evidence>
<keyword evidence="3" id="KW-1185">Reference proteome</keyword>
<feature type="transmembrane region" description="Helical" evidence="1">
    <location>
        <begin position="20"/>
        <end position="37"/>
    </location>
</feature>
<protein>
    <submittedName>
        <fullName evidence="2">Uncharacterized protein</fullName>
    </submittedName>
</protein>
<keyword evidence="1" id="KW-1133">Transmembrane helix</keyword>
<reference evidence="2 3" key="1">
    <citation type="submission" date="2016-11" db="EMBL/GenBank/DDBJ databases">
        <title>Mixed transmission modes and dynamic genome evolution in an obligate animal-bacterial symbiosis.</title>
        <authorList>
            <person name="Russell S.L."/>
            <person name="Corbett-Detig R.B."/>
            <person name="Cavanaugh C.M."/>
        </authorList>
    </citation>
    <scope>NUCLEOTIDE SEQUENCE [LARGE SCALE GENOMIC DNA]</scope>
    <source>
        <strain evidence="2">Sveles-Q1</strain>
    </source>
</reference>
<gene>
    <name evidence="2" type="ORF">BOW53_16820</name>
</gene>
<evidence type="ECO:0000313" key="2">
    <source>
        <dbReference type="EMBL" id="OOZ37988.1"/>
    </source>
</evidence>
<name>A0A1T2KYP4_9GAMM</name>
<evidence type="ECO:0000313" key="3">
    <source>
        <dbReference type="Proteomes" id="UP000191110"/>
    </source>
</evidence>
<sequence length="65" mass="7027">MPSASSTSFALDFNYEYVDGVGYWGLTVLASVLMAVRERQAIEKQLLLACDMLVLLGLMLGGAQV</sequence>
<dbReference type="AlphaFoldDB" id="A0A1T2KYP4"/>
<accession>A0A1T2KYP4</accession>
<dbReference type="Proteomes" id="UP000191110">
    <property type="component" value="Unassembled WGS sequence"/>
</dbReference>